<dbReference type="STRING" id="10195.A0A3M7QRA2"/>
<protein>
    <recommendedName>
        <fullName evidence="9">Cilia- and flagella-associated protein 43</fullName>
    </recommendedName>
</protein>
<dbReference type="Proteomes" id="UP000276133">
    <property type="component" value="Unassembled WGS sequence"/>
</dbReference>
<keyword evidence="10" id="KW-0282">Flagellum</keyword>
<evidence type="ECO:0000256" key="8">
    <source>
        <dbReference type="ARBA" id="ARBA00023605"/>
    </source>
</evidence>
<dbReference type="SUPFAM" id="SSF50978">
    <property type="entry name" value="WD40 repeat-like"/>
    <property type="match status" value="1"/>
</dbReference>
<evidence type="ECO:0000256" key="3">
    <source>
        <dbReference type="ARBA" id="ARBA00022574"/>
    </source>
</evidence>
<evidence type="ECO:0000256" key="5">
    <source>
        <dbReference type="ARBA" id="ARBA00023054"/>
    </source>
</evidence>
<organism evidence="10 11">
    <name type="scientific">Brachionus plicatilis</name>
    <name type="common">Marine rotifer</name>
    <name type="synonym">Brachionus muelleri</name>
    <dbReference type="NCBI Taxonomy" id="10195"/>
    <lineage>
        <taxon>Eukaryota</taxon>
        <taxon>Metazoa</taxon>
        <taxon>Spiralia</taxon>
        <taxon>Gnathifera</taxon>
        <taxon>Rotifera</taxon>
        <taxon>Eurotatoria</taxon>
        <taxon>Monogononta</taxon>
        <taxon>Pseudotrocha</taxon>
        <taxon>Ploima</taxon>
        <taxon>Brachionidae</taxon>
        <taxon>Brachionus</taxon>
    </lineage>
</organism>
<dbReference type="InterPro" id="IPR036322">
    <property type="entry name" value="WD40_repeat_dom_sf"/>
</dbReference>
<dbReference type="GO" id="GO:0003341">
    <property type="term" value="P:cilium movement"/>
    <property type="evidence" value="ECO:0007669"/>
    <property type="project" value="UniProtKB-ARBA"/>
</dbReference>
<sequence length="268" mass="31049">MALLEPSLELGDIKNLWTDSYNGQKAFFVNNTTIIYTCGSIFKFFDIQTKEISTFIPPTFNSNQGLNAISLLTANPVINKFAFSETQLFPKVYIYDYDKKIKEQSVLLDGADIEYLMIEFSNGEAILTLSAIPNLKVIVWNWMNGQIIATINLNESLMYPDFVCFSPTNWRNLTIAYKTEINVWKLEQFDNHRFKTNNTRLLLPLTDDQVMEEEIGSGFIDEFTYPKNSIANLPETYEHLVDEILDQRKRHFLRAICWSNIDEFLIST</sequence>
<keyword evidence="11" id="KW-1185">Reference proteome</keyword>
<evidence type="ECO:0000256" key="1">
    <source>
        <dbReference type="ARBA" id="ARBA00004430"/>
    </source>
</evidence>
<keyword evidence="6" id="KW-0206">Cytoskeleton</keyword>
<dbReference type="OrthoDB" id="535167at2759"/>
<gene>
    <name evidence="10" type="ORF">BpHYR1_017216</name>
</gene>
<keyword evidence="5" id="KW-0175">Coiled coil</keyword>
<keyword evidence="4" id="KW-0677">Repeat</keyword>
<accession>A0A3M7QRA2</accession>
<evidence type="ECO:0000313" key="10">
    <source>
        <dbReference type="EMBL" id="RNA13880.1"/>
    </source>
</evidence>
<proteinExistence type="inferred from homology"/>
<feature type="non-terminal residue" evidence="10">
    <location>
        <position position="268"/>
    </location>
</feature>
<keyword evidence="10" id="KW-0969">Cilium</keyword>
<evidence type="ECO:0000313" key="11">
    <source>
        <dbReference type="Proteomes" id="UP000276133"/>
    </source>
</evidence>
<dbReference type="GO" id="GO:0060271">
    <property type="term" value="P:cilium assembly"/>
    <property type="evidence" value="ECO:0007669"/>
    <property type="project" value="TreeGrafter"/>
</dbReference>
<dbReference type="PANTHER" id="PTHR14885:SF1">
    <property type="entry name" value="CILIA- AND FLAGELLA-ASSOCIATED PROTEIN 43"/>
    <property type="match status" value="1"/>
</dbReference>
<dbReference type="AlphaFoldDB" id="A0A3M7QRA2"/>
<keyword evidence="7" id="KW-0966">Cell projection</keyword>
<reference evidence="10 11" key="1">
    <citation type="journal article" date="2018" name="Sci. Rep.">
        <title>Genomic signatures of local adaptation to the degree of environmental predictability in rotifers.</title>
        <authorList>
            <person name="Franch-Gras L."/>
            <person name="Hahn C."/>
            <person name="Garcia-Roger E.M."/>
            <person name="Carmona M.J."/>
            <person name="Serra M."/>
            <person name="Gomez A."/>
        </authorList>
    </citation>
    <scope>NUCLEOTIDE SEQUENCE [LARGE SCALE GENOMIC DNA]</scope>
    <source>
        <strain evidence="10">HYR1</strain>
    </source>
</reference>
<keyword evidence="2" id="KW-0963">Cytoplasm</keyword>
<dbReference type="Gene3D" id="2.130.10.10">
    <property type="entry name" value="YVTN repeat-like/Quinoprotein amine dehydrogenase"/>
    <property type="match status" value="1"/>
</dbReference>
<evidence type="ECO:0000256" key="9">
    <source>
        <dbReference type="ARBA" id="ARBA00023662"/>
    </source>
</evidence>
<evidence type="ECO:0000256" key="4">
    <source>
        <dbReference type="ARBA" id="ARBA00022737"/>
    </source>
</evidence>
<keyword evidence="3" id="KW-0853">WD repeat</keyword>
<dbReference type="InterPro" id="IPR015943">
    <property type="entry name" value="WD40/YVTN_repeat-like_dom_sf"/>
</dbReference>
<evidence type="ECO:0000256" key="2">
    <source>
        <dbReference type="ARBA" id="ARBA00022490"/>
    </source>
</evidence>
<comment type="caution">
    <text evidence="10">The sequence shown here is derived from an EMBL/GenBank/DDBJ whole genome shotgun (WGS) entry which is preliminary data.</text>
</comment>
<dbReference type="PANTHER" id="PTHR14885">
    <property type="entry name" value="CILIA- AND FLAGELLA-ASSOCIATED PROTEIN 43-RELATED"/>
    <property type="match status" value="1"/>
</dbReference>
<evidence type="ECO:0000256" key="6">
    <source>
        <dbReference type="ARBA" id="ARBA00023212"/>
    </source>
</evidence>
<name>A0A3M7QRA2_BRAPC</name>
<evidence type="ECO:0000256" key="7">
    <source>
        <dbReference type="ARBA" id="ARBA00023273"/>
    </source>
</evidence>
<comment type="similarity">
    <text evidence="8">Belongs to the CFAP43 family.</text>
</comment>
<comment type="subcellular location">
    <subcellularLocation>
        <location evidence="1">Cytoplasm</location>
        <location evidence="1">Cytoskeleton</location>
        <location evidence="1">Cilium axoneme</location>
    </subcellularLocation>
</comment>
<dbReference type="GO" id="GO:0005930">
    <property type="term" value="C:axoneme"/>
    <property type="evidence" value="ECO:0007669"/>
    <property type="project" value="UniProtKB-SubCell"/>
</dbReference>
<dbReference type="EMBL" id="REGN01005305">
    <property type="protein sequence ID" value="RNA13880.1"/>
    <property type="molecule type" value="Genomic_DNA"/>
</dbReference>